<dbReference type="RefSeq" id="WP_191755698.1">
    <property type="nucleotide sequence ID" value="NZ_VJXY01000001.1"/>
</dbReference>
<feature type="region of interest" description="Disordered" evidence="1">
    <location>
        <begin position="32"/>
        <end position="52"/>
    </location>
</feature>
<sequence length="93" mass="10102">MAKIIISNLPASSNENLLTELEPWEMKSVEGGLRRRRRRRGTDGITGATGTTGSTITIDTSVLTATIDDMNGVLDRLSAQLNQTLESVEVVEE</sequence>
<proteinExistence type="predicted"/>
<accession>A0AA40SSI5</accession>
<keyword evidence="3" id="KW-1185">Reference proteome</keyword>
<dbReference type="AlphaFoldDB" id="A0AA40SSI5"/>
<organism evidence="2 3">
    <name type="scientific">Komarekiella delphini-convector SJRDD-AB1</name>
    <dbReference type="NCBI Taxonomy" id="2593771"/>
    <lineage>
        <taxon>Bacteria</taxon>
        <taxon>Bacillati</taxon>
        <taxon>Cyanobacteriota</taxon>
        <taxon>Cyanophyceae</taxon>
        <taxon>Nostocales</taxon>
        <taxon>Nostocaceae</taxon>
        <taxon>Komarekiella</taxon>
        <taxon>Komarekiella delphini-convector</taxon>
    </lineage>
</organism>
<evidence type="ECO:0000256" key="1">
    <source>
        <dbReference type="SAM" id="MobiDB-lite"/>
    </source>
</evidence>
<evidence type="ECO:0000313" key="2">
    <source>
        <dbReference type="EMBL" id="MBD6614450.1"/>
    </source>
</evidence>
<evidence type="ECO:0000313" key="3">
    <source>
        <dbReference type="Proteomes" id="UP001165986"/>
    </source>
</evidence>
<protein>
    <submittedName>
        <fullName evidence="2">Uncharacterized protein</fullName>
    </submittedName>
</protein>
<feature type="compositionally biased region" description="Low complexity" evidence="1">
    <location>
        <begin position="43"/>
        <end position="52"/>
    </location>
</feature>
<reference evidence="2" key="1">
    <citation type="submission" date="2019-07" db="EMBL/GenBank/DDBJ databases">
        <title>Toxilogical consequences of a new and cryptic species of cyanobacteria (Komarekiella delphini-convector) recovered from the epidermis of a bottlenose dolphin and 1500 ft. in the air.</title>
        <authorList>
            <person name="Brown A.O."/>
            <person name="Dvorak P."/>
            <person name="Villanueva C.D."/>
            <person name="Foss A.J."/>
            <person name="Garvey A.D."/>
            <person name="Gibson Q.A."/>
            <person name="Johansen J.R."/>
            <person name="Casamatta D.A."/>
        </authorList>
    </citation>
    <scope>NUCLEOTIDE SEQUENCE</scope>
    <source>
        <strain evidence="2">SJRDD-AB1</strain>
    </source>
</reference>
<name>A0AA40SSI5_9NOST</name>
<dbReference type="EMBL" id="VJXY01000001">
    <property type="protein sequence ID" value="MBD6614450.1"/>
    <property type="molecule type" value="Genomic_DNA"/>
</dbReference>
<gene>
    <name evidence="2" type="ORF">FNW02_00805</name>
</gene>
<comment type="caution">
    <text evidence="2">The sequence shown here is derived from an EMBL/GenBank/DDBJ whole genome shotgun (WGS) entry which is preliminary data.</text>
</comment>
<dbReference type="Proteomes" id="UP001165986">
    <property type="component" value="Unassembled WGS sequence"/>
</dbReference>